<dbReference type="InterPro" id="IPR000847">
    <property type="entry name" value="LysR_HTH_N"/>
</dbReference>
<dbReference type="InterPro" id="IPR005119">
    <property type="entry name" value="LysR_subst-bd"/>
</dbReference>
<dbReference type="InterPro" id="IPR036390">
    <property type="entry name" value="WH_DNA-bd_sf"/>
</dbReference>
<accession>A0A1H0RVD3</accession>
<keyword evidence="2" id="KW-0805">Transcription regulation</keyword>
<organism evidence="6 7">
    <name type="scientific">Desulforhopalus singaporensis</name>
    <dbReference type="NCBI Taxonomy" id="91360"/>
    <lineage>
        <taxon>Bacteria</taxon>
        <taxon>Pseudomonadati</taxon>
        <taxon>Thermodesulfobacteriota</taxon>
        <taxon>Desulfobulbia</taxon>
        <taxon>Desulfobulbales</taxon>
        <taxon>Desulfocapsaceae</taxon>
        <taxon>Desulforhopalus</taxon>
    </lineage>
</organism>
<dbReference type="PANTHER" id="PTHR30126:SF81">
    <property type="entry name" value="HTH-TYPE TRANSCRIPTIONAL REGULATOR ILVY"/>
    <property type="match status" value="1"/>
</dbReference>
<dbReference type="NCBIfam" id="NF008722">
    <property type="entry name" value="PRK11716.1"/>
    <property type="match status" value="1"/>
</dbReference>
<protein>
    <submittedName>
        <fullName evidence="6">LysR family transcriptional regulator, positive regulator for ilvC</fullName>
    </submittedName>
</protein>
<evidence type="ECO:0000313" key="7">
    <source>
        <dbReference type="Proteomes" id="UP000199073"/>
    </source>
</evidence>
<dbReference type="GO" id="GO:0000976">
    <property type="term" value="F:transcription cis-regulatory region binding"/>
    <property type="evidence" value="ECO:0007669"/>
    <property type="project" value="TreeGrafter"/>
</dbReference>
<evidence type="ECO:0000259" key="5">
    <source>
        <dbReference type="PROSITE" id="PS50931"/>
    </source>
</evidence>
<sequence>MPGSKQLHLVFGNTIHPENLKPICSHTVNIRDLELFKHLAATLHFGKTALECNITPSGLTRTIQRLENEIGETLFFRTNRSVNLTPAGLLFREYCEETLTRFYLFKSGLKSDTALHGELSVYCSVTAILSILPQIFKQFRSTYPKVNVRLQTGDAAKALVKLQNREVDIAIAALPDQRPKAIEFIKLIETPLLFIAPKFFPDTVVWREQQIDWEKSPLILPLTGLSRTRVEDWFGKNNIRPFIYSQVAGNEAIIAMVSMGSGIGIVPQLVLEKSSLRNKVDVLDTGPRLKPFVVGACTLAANLNNRVVQSFWDVTGEAVSTSNNSV</sequence>
<keyword evidence="4" id="KW-0804">Transcription</keyword>
<dbReference type="SUPFAM" id="SSF46785">
    <property type="entry name" value="Winged helix' DNA-binding domain"/>
    <property type="match status" value="1"/>
</dbReference>
<dbReference type="Pfam" id="PF00126">
    <property type="entry name" value="HTH_1"/>
    <property type="match status" value="1"/>
</dbReference>
<dbReference type="Gene3D" id="3.40.190.10">
    <property type="entry name" value="Periplasmic binding protein-like II"/>
    <property type="match status" value="2"/>
</dbReference>
<keyword evidence="3" id="KW-0238">DNA-binding</keyword>
<name>A0A1H0RVD3_9BACT</name>
<dbReference type="PROSITE" id="PS50931">
    <property type="entry name" value="HTH_LYSR"/>
    <property type="match status" value="1"/>
</dbReference>
<dbReference type="SUPFAM" id="SSF53850">
    <property type="entry name" value="Periplasmic binding protein-like II"/>
    <property type="match status" value="1"/>
</dbReference>
<keyword evidence="7" id="KW-1185">Reference proteome</keyword>
<dbReference type="Proteomes" id="UP000199073">
    <property type="component" value="Unassembled WGS sequence"/>
</dbReference>
<evidence type="ECO:0000256" key="4">
    <source>
        <dbReference type="ARBA" id="ARBA00023163"/>
    </source>
</evidence>
<evidence type="ECO:0000256" key="2">
    <source>
        <dbReference type="ARBA" id="ARBA00023015"/>
    </source>
</evidence>
<evidence type="ECO:0000256" key="3">
    <source>
        <dbReference type="ARBA" id="ARBA00023125"/>
    </source>
</evidence>
<dbReference type="GO" id="GO:0003700">
    <property type="term" value="F:DNA-binding transcription factor activity"/>
    <property type="evidence" value="ECO:0007669"/>
    <property type="project" value="InterPro"/>
</dbReference>
<dbReference type="AlphaFoldDB" id="A0A1H0RVD3"/>
<dbReference type="STRING" id="91360.SAMN05660330_02442"/>
<dbReference type="Gene3D" id="1.10.10.10">
    <property type="entry name" value="Winged helix-like DNA-binding domain superfamily/Winged helix DNA-binding domain"/>
    <property type="match status" value="1"/>
</dbReference>
<proteinExistence type="inferred from homology"/>
<feature type="domain" description="HTH lysR-type" evidence="5">
    <location>
        <begin position="28"/>
        <end position="85"/>
    </location>
</feature>
<dbReference type="InterPro" id="IPR036388">
    <property type="entry name" value="WH-like_DNA-bd_sf"/>
</dbReference>
<dbReference type="EMBL" id="FNJI01000016">
    <property type="protein sequence ID" value="SDP33434.1"/>
    <property type="molecule type" value="Genomic_DNA"/>
</dbReference>
<gene>
    <name evidence="6" type="ORF">SAMN05660330_02442</name>
</gene>
<dbReference type="PANTHER" id="PTHR30126">
    <property type="entry name" value="HTH-TYPE TRANSCRIPTIONAL REGULATOR"/>
    <property type="match status" value="1"/>
</dbReference>
<evidence type="ECO:0000313" key="6">
    <source>
        <dbReference type="EMBL" id="SDP33434.1"/>
    </source>
</evidence>
<reference evidence="6 7" key="1">
    <citation type="submission" date="2016-10" db="EMBL/GenBank/DDBJ databases">
        <authorList>
            <person name="de Groot N.N."/>
        </authorList>
    </citation>
    <scope>NUCLEOTIDE SEQUENCE [LARGE SCALE GENOMIC DNA]</scope>
    <source>
        <strain evidence="6 7">DSM 12130</strain>
    </source>
</reference>
<dbReference type="Pfam" id="PF03466">
    <property type="entry name" value="LysR_substrate"/>
    <property type="match status" value="1"/>
</dbReference>
<comment type="similarity">
    <text evidence="1">Belongs to the LysR transcriptional regulatory family.</text>
</comment>
<evidence type="ECO:0000256" key="1">
    <source>
        <dbReference type="ARBA" id="ARBA00009437"/>
    </source>
</evidence>